<dbReference type="PROSITE" id="PS51194">
    <property type="entry name" value="HELICASE_CTER"/>
    <property type="match status" value="1"/>
</dbReference>
<dbReference type="Pfam" id="PF00270">
    <property type="entry name" value="DEAD"/>
    <property type="match status" value="1"/>
</dbReference>
<evidence type="ECO:0000256" key="4">
    <source>
        <dbReference type="ARBA" id="ARBA00022801"/>
    </source>
</evidence>
<organism evidence="16 17">
    <name type="scientific">Schleiferia thermophila</name>
    <dbReference type="NCBI Taxonomy" id="884107"/>
    <lineage>
        <taxon>Bacteria</taxon>
        <taxon>Pseudomonadati</taxon>
        <taxon>Bacteroidota</taxon>
        <taxon>Flavobacteriia</taxon>
        <taxon>Flavobacteriales</taxon>
        <taxon>Schleiferiaceae</taxon>
        <taxon>Schleiferia</taxon>
    </lineage>
</organism>
<dbReference type="CDD" id="cd00268">
    <property type="entry name" value="DEADc"/>
    <property type="match status" value="1"/>
</dbReference>
<dbReference type="SUPFAM" id="SSF52540">
    <property type="entry name" value="P-loop containing nucleoside triphosphate hydrolases"/>
    <property type="match status" value="1"/>
</dbReference>
<protein>
    <recommendedName>
        <fullName evidence="9">DEAD-box ATP-dependent RNA helicase RhpA</fullName>
        <ecNumber evidence="1">3.6.4.13</ecNumber>
    </recommendedName>
</protein>
<feature type="short sequence motif" description="Q motif" evidence="10">
    <location>
        <begin position="2"/>
        <end position="30"/>
    </location>
</feature>
<dbReference type="FunFam" id="3.40.50.300:FF:000108">
    <property type="entry name" value="ATP-dependent RNA helicase RhlE"/>
    <property type="match status" value="1"/>
</dbReference>
<dbReference type="Gene3D" id="3.40.50.300">
    <property type="entry name" value="P-loop containing nucleotide triphosphate hydrolases"/>
    <property type="match status" value="2"/>
</dbReference>
<dbReference type="InterPro" id="IPR044742">
    <property type="entry name" value="DEAD/DEAH_RhlB"/>
</dbReference>
<dbReference type="GO" id="GO:0016787">
    <property type="term" value="F:hydrolase activity"/>
    <property type="evidence" value="ECO:0007669"/>
    <property type="project" value="UniProtKB-KW"/>
</dbReference>
<dbReference type="InterPro" id="IPR005580">
    <property type="entry name" value="DbpA/CsdA_RNA-bd_dom"/>
</dbReference>
<dbReference type="GO" id="GO:0042255">
    <property type="term" value="P:ribosome assembly"/>
    <property type="evidence" value="ECO:0007669"/>
    <property type="project" value="UniProtKB-ARBA"/>
</dbReference>
<dbReference type="GO" id="GO:0005840">
    <property type="term" value="C:ribosome"/>
    <property type="evidence" value="ECO:0007669"/>
    <property type="project" value="TreeGrafter"/>
</dbReference>
<dbReference type="RefSeq" id="WP_114366047.1">
    <property type="nucleotide sequence ID" value="NZ_BHZF01000002.1"/>
</dbReference>
<comment type="catalytic activity">
    <reaction evidence="8">
        <text>ATP + H2O = ADP + phosphate + H(+)</text>
        <dbReference type="Rhea" id="RHEA:13065"/>
        <dbReference type="ChEBI" id="CHEBI:15377"/>
        <dbReference type="ChEBI" id="CHEBI:15378"/>
        <dbReference type="ChEBI" id="CHEBI:30616"/>
        <dbReference type="ChEBI" id="CHEBI:43474"/>
        <dbReference type="ChEBI" id="CHEBI:456216"/>
        <dbReference type="EC" id="3.6.4.13"/>
    </reaction>
</comment>
<evidence type="ECO:0000256" key="7">
    <source>
        <dbReference type="ARBA" id="ARBA00038437"/>
    </source>
</evidence>
<evidence type="ECO:0000259" key="15">
    <source>
        <dbReference type="PROSITE" id="PS51195"/>
    </source>
</evidence>
<dbReference type="InterPro" id="IPR000629">
    <property type="entry name" value="RNA-helicase_DEAD-box_CS"/>
</dbReference>
<keyword evidence="4 11" id="KW-0378">Hydrolase</keyword>
<evidence type="ECO:0000256" key="1">
    <source>
        <dbReference type="ARBA" id="ARBA00012552"/>
    </source>
</evidence>
<dbReference type="SMART" id="SM00490">
    <property type="entry name" value="HELICc"/>
    <property type="match status" value="1"/>
</dbReference>
<dbReference type="Gene3D" id="3.30.70.330">
    <property type="match status" value="1"/>
</dbReference>
<evidence type="ECO:0000256" key="6">
    <source>
        <dbReference type="ARBA" id="ARBA00022840"/>
    </source>
</evidence>
<dbReference type="InterPro" id="IPR050547">
    <property type="entry name" value="DEAD_box_RNA_helicases"/>
</dbReference>
<evidence type="ECO:0000256" key="2">
    <source>
        <dbReference type="ARBA" id="ARBA00022490"/>
    </source>
</evidence>
<dbReference type="PROSITE" id="PS00039">
    <property type="entry name" value="DEAD_ATP_HELICASE"/>
    <property type="match status" value="1"/>
</dbReference>
<feature type="compositionally biased region" description="Basic residues" evidence="12">
    <location>
        <begin position="554"/>
        <end position="564"/>
    </location>
</feature>
<dbReference type="PANTHER" id="PTHR47963">
    <property type="entry name" value="DEAD-BOX ATP-DEPENDENT RNA HELICASE 47, MITOCHONDRIAL"/>
    <property type="match status" value="1"/>
</dbReference>
<feature type="domain" description="DEAD-box RNA helicase Q" evidence="15">
    <location>
        <begin position="2"/>
        <end position="30"/>
    </location>
</feature>
<dbReference type="PANTHER" id="PTHR47963:SF8">
    <property type="entry name" value="ATP-DEPENDENT RNA HELICASE DEAD"/>
    <property type="match status" value="1"/>
</dbReference>
<keyword evidence="5 11" id="KW-0347">Helicase</keyword>
<evidence type="ECO:0000313" key="17">
    <source>
        <dbReference type="Proteomes" id="UP000253517"/>
    </source>
</evidence>
<name>A0A369A347_9FLAO</name>
<evidence type="ECO:0000256" key="11">
    <source>
        <dbReference type="RuleBase" id="RU000492"/>
    </source>
</evidence>
<sequence>MNTFEWMGLSEALLKAITEMGYKEPTPVQQEAIPLLLQEDTDIISLAQTGTGKTAAFGLPLLSKIKENSGVPQALILSPTRELCIQIAGELEKFSKYQKSKIVAVYGGANMSTQIKQIKAGADVLVATPGRLMDLMERGVIQLNDIKIVVLDEADEMLSMGFKEDIDAILSQTPEDRHTWLFSATMPEDIKRISKSYMRNPKYISVAGGGQLNENIQHIYHLIDGRDRIKVLTRVLDFYPDIYAIVFCQTKIETQQVADKLIDHGYPAGSLHGDMSQAQREQVMNAFRKKAATILVATDVAARGIDVEDVTHVIHYHLPDDLESFTHRSGRTARAGKKGTSIALVSKNELHRLRTLEKIIKRKIQYAKVPSGMEVCTNQMQYLINRITTEEVNPLVIEEFRPMLDEMLEKFHPRELIEKIFSMEFNRLLEMYRNAPDLNVSPEKGGKSGESPYSTSGIRRWYINIGTKDGMYWQDVKDLLKEKGGLGRDEISGVETLSSFSTFKCSEEAAYKIQKAIQGYSLQGRKIFIKEDSYKKDALRKNPGTGREESPAIKRTRKKVSLKS</sequence>
<dbReference type="EMBL" id="QPJS01000002">
    <property type="protein sequence ID" value="RCX03573.1"/>
    <property type="molecule type" value="Genomic_DNA"/>
</dbReference>
<dbReference type="Pfam" id="PF03880">
    <property type="entry name" value="DbpA"/>
    <property type="match status" value="1"/>
</dbReference>
<comment type="similarity">
    <text evidence="7 11">Belongs to the DEAD box helicase family.</text>
</comment>
<dbReference type="InterPro" id="IPR027417">
    <property type="entry name" value="P-loop_NTPase"/>
</dbReference>
<dbReference type="GO" id="GO:0003724">
    <property type="term" value="F:RNA helicase activity"/>
    <property type="evidence" value="ECO:0007669"/>
    <property type="project" value="UniProtKB-EC"/>
</dbReference>
<keyword evidence="6 11" id="KW-0067">ATP-binding</keyword>
<feature type="compositionally biased region" description="Basic and acidic residues" evidence="12">
    <location>
        <begin position="538"/>
        <end position="552"/>
    </location>
</feature>
<evidence type="ECO:0000256" key="8">
    <source>
        <dbReference type="ARBA" id="ARBA00047984"/>
    </source>
</evidence>
<gene>
    <name evidence="16" type="ORF">DES35_10222</name>
</gene>
<dbReference type="Pfam" id="PF00271">
    <property type="entry name" value="Helicase_C"/>
    <property type="match status" value="1"/>
</dbReference>
<dbReference type="InterPro" id="IPR012677">
    <property type="entry name" value="Nucleotide-bd_a/b_plait_sf"/>
</dbReference>
<dbReference type="PROSITE" id="PS51192">
    <property type="entry name" value="HELICASE_ATP_BIND_1"/>
    <property type="match status" value="1"/>
</dbReference>
<dbReference type="InterPro" id="IPR014001">
    <property type="entry name" value="Helicase_ATP-bd"/>
</dbReference>
<keyword evidence="2" id="KW-0963">Cytoplasm</keyword>
<dbReference type="PROSITE" id="PS51195">
    <property type="entry name" value="Q_MOTIF"/>
    <property type="match status" value="1"/>
</dbReference>
<dbReference type="GO" id="GO:0005829">
    <property type="term" value="C:cytosol"/>
    <property type="evidence" value="ECO:0007669"/>
    <property type="project" value="TreeGrafter"/>
</dbReference>
<evidence type="ECO:0000256" key="12">
    <source>
        <dbReference type="SAM" id="MobiDB-lite"/>
    </source>
</evidence>
<keyword evidence="17" id="KW-1185">Reference proteome</keyword>
<dbReference type="GO" id="GO:0009409">
    <property type="term" value="P:response to cold"/>
    <property type="evidence" value="ECO:0007669"/>
    <property type="project" value="TreeGrafter"/>
</dbReference>
<evidence type="ECO:0000256" key="5">
    <source>
        <dbReference type="ARBA" id="ARBA00022806"/>
    </source>
</evidence>
<dbReference type="CDD" id="cd18787">
    <property type="entry name" value="SF2_C_DEAD"/>
    <property type="match status" value="1"/>
</dbReference>
<dbReference type="AlphaFoldDB" id="A0A369A347"/>
<evidence type="ECO:0000256" key="9">
    <source>
        <dbReference type="ARBA" id="ARBA00074363"/>
    </source>
</evidence>
<keyword evidence="3 11" id="KW-0547">Nucleotide-binding</keyword>
<feature type="domain" description="Helicase ATP-binding" evidence="13">
    <location>
        <begin position="34"/>
        <end position="204"/>
    </location>
</feature>
<evidence type="ECO:0000256" key="3">
    <source>
        <dbReference type="ARBA" id="ARBA00022741"/>
    </source>
</evidence>
<evidence type="ECO:0000256" key="10">
    <source>
        <dbReference type="PROSITE-ProRule" id="PRU00552"/>
    </source>
</evidence>
<feature type="domain" description="Helicase C-terminal" evidence="14">
    <location>
        <begin position="234"/>
        <end position="377"/>
    </location>
</feature>
<dbReference type="GO" id="GO:0033592">
    <property type="term" value="F:RNA strand annealing activity"/>
    <property type="evidence" value="ECO:0007669"/>
    <property type="project" value="TreeGrafter"/>
</dbReference>
<evidence type="ECO:0000259" key="13">
    <source>
        <dbReference type="PROSITE" id="PS51192"/>
    </source>
</evidence>
<feature type="region of interest" description="Disordered" evidence="12">
    <location>
        <begin position="538"/>
        <end position="564"/>
    </location>
</feature>
<evidence type="ECO:0000259" key="14">
    <source>
        <dbReference type="PROSITE" id="PS51194"/>
    </source>
</evidence>
<evidence type="ECO:0000313" key="16">
    <source>
        <dbReference type="EMBL" id="RCX03573.1"/>
    </source>
</evidence>
<proteinExistence type="inferred from homology"/>
<dbReference type="Proteomes" id="UP000253517">
    <property type="component" value="Unassembled WGS sequence"/>
</dbReference>
<dbReference type="InterPro" id="IPR001650">
    <property type="entry name" value="Helicase_C-like"/>
</dbReference>
<dbReference type="InterPro" id="IPR011545">
    <property type="entry name" value="DEAD/DEAH_box_helicase_dom"/>
</dbReference>
<dbReference type="CDD" id="cd12252">
    <property type="entry name" value="RRM_DbpA"/>
    <property type="match status" value="1"/>
</dbReference>
<dbReference type="InterPro" id="IPR014014">
    <property type="entry name" value="RNA_helicase_DEAD_Q_motif"/>
</dbReference>
<dbReference type="EC" id="3.6.4.13" evidence="1"/>
<accession>A0A369A347</accession>
<comment type="caution">
    <text evidence="16">The sequence shown here is derived from an EMBL/GenBank/DDBJ whole genome shotgun (WGS) entry which is preliminary data.</text>
</comment>
<reference evidence="16 17" key="1">
    <citation type="submission" date="2018-07" db="EMBL/GenBank/DDBJ databases">
        <title>Genomic Encyclopedia of Type Strains, Phase IV (KMG-IV): sequencing the most valuable type-strain genomes for metagenomic binning, comparative biology and taxonomic classification.</title>
        <authorList>
            <person name="Goeker M."/>
        </authorList>
    </citation>
    <scope>NUCLEOTIDE SEQUENCE [LARGE SCALE GENOMIC DNA]</scope>
    <source>
        <strain evidence="16 17">DSM 21410</strain>
    </source>
</reference>
<dbReference type="SMART" id="SM00487">
    <property type="entry name" value="DEXDc"/>
    <property type="match status" value="1"/>
</dbReference>
<dbReference type="GO" id="GO:0005524">
    <property type="term" value="F:ATP binding"/>
    <property type="evidence" value="ECO:0007669"/>
    <property type="project" value="UniProtKB-KW"/>
</dbReference>